<proteinExistence type="predicted"/>
<dbReference type="AlphaFoldDB" id="A0AAU9KFM5"/>
<comment type="caution">
    <text evidence="1">The sequence shown here is derived from an EMBL/GenBank/DDBJ whole genome shotgun (WGS) entry which is preliminary data.</text>
</comment>
<reference evidence="1" key="1">
    <citation type="submission" date="2021-09" db="EMBL/GenBank/DDBJ databases">
        <authorList>
            <consortium name="AG Swart"/>
            <person name="Singh M."/>
            <person name="Singh A."/>
            <person name="Seah K."/>
            <person name="Emmerich C."/>
        </authorList>
    </citation>
    <scope>NUCLEOTIDE SEQUENCE</scope>
    <source>
        <strain evidence="1">ATCC30299</strain>
    </source>
</reference>
<dbReference type="EMBL" id="CAJZBQ010000064">
    <property type="protein sequence ID" value="CAG9336151.1"/>
    <property type="molecule type" value="Genomic_DNA"/>
</dbReference>
<dbReference type="Proteomes" id="UP001162131">
    <property type="component" value="Unassembled WGS sequence"/>
</dbReference>
<organism evidence="1 2">
    <name type="scientific">Blepharisma stoltei</name>
    <dbReference type="NCBI Taxonomy" id="1481888"/>
    <lineage>
        <taxon>Eukaryota</taxon>
        <taxon>Sar</taxon>
        <taxon>Alveolata</taxon>
        <taxon>Ciliophora</taxon>
        <taxon>Postciliodesmatophora</taxon>
        <taxon>Heterotrichea</taxon>
        <taxon>Heterotrichida</taxon>
        <taxon>Blepharismidae</taxon>
        <taxon>Blepharisma</taxon>
    </lineage>
</organism>
<protein>
    <submittedName>
        <fullName evidence="1">Uncharacterized protein</fullName>
    </submittedName>
</protein>
<name>A0AAU9KFM5_9CILI</name>
<evidence type="ECO:0000313" key="1">
    <source>
        <dbReference type="EMBL" id="CAG9336151.1"/>
    </source>
</evidence>
<evidence type="ECO:0000313" key="2">
    <source>
        <dbReference type="Proteomes" id="UP001162131"/>
    </source>
</evidence>
<accession>A0AAU9KFM5</accession>
<sequence length="111" mass="13173">MTLIEGSLFIIRLLGLKGKRSSFKATNLLLEDAQELKSLISFHLQQIRIIWISEDFVGSILLIHQQSSEGRLQLSWRQFLMSFQDKCYQMWSQLHQSQLRWSYQVWVNIES</sequence>
<keyword evidence="2" id="KW-1185">Reference proteome</keyword>
<gene>
    <name evidence="1" type="ORF">BSTOLATCC_MIC66038</name>
</gene>